<dbReference type="SUPFAM" id="SSF53649">
    <property type="entry name" value="Alkaline phosphatase-like"/>
    <property type="match status" value="1"/>
</dbReference>
<evidence type="ECO:0000256" key="6">
    <source>
        <dbReference type="ARBA" id="ARBA00022842"/>
    </source>
</evidence>
<accession>A0A916THA5</accession>
<feature type="binding site" evidence="8">
    <location>
        <position position="175"/>
    </location>
    <ligand>
        <name>Mg(2+)</name>
        <dbReference type="ChEBI" id="CHEBI:18420"/>
    </ligand>
</feature>
<keyword evidence="6 8" id="KW-0460">Magnesium</keyword>
<dbReference type="CDD" id="cd16012">
    <property type="entry name" value="ALP"/>
    <property type="match status" value="1"/>
</dbReference>
<feature type="disulfide bond" evidence="9">
    <location>
        <begin position="188"/>
        <end position="198"/>
    </location>
</feature>
<feature type="binding site" evidence="8">
    <location>
        <position position="71"/>
    </location>
    <ligand>
        <name>Mg(2+)</name>
        <dbReference type="ChEBI" id="CHEBI:18420"/>
    </ligand>
</feature>
<dbReference type="PRINTS" id="PR00113">
    <property type="entry name" value="ALKPHPHTASE"/>
</dbReference>
<evidence type="ECO:0000256" key="2">
    <source>
        <dbReference type="ARBA" id="ARBA00022553"/>
    </source>
</evidence>
<dbReference type="PROSITE" id="PS00123">
    <property type="entry name" value="ALKALINE_PHOSPHATASE"/>
    <property type="match status" value="1"/>
</dbReference>
<evidence type="ECO:0000256" key="11">
    <source>
        <dbReference type="SAM" id="SignalP"/>
    </source>
</evidence>
<evidence type="ECO:0000256" key="10">
    <source>
        <dbReference type="RuleBase" id="RU003946"/>
    </source>
</evidence>
<dbReference type="EMBL" id="BMIH01000010">
    <property type="protein sequence ID" value="GGB43757.1"/>
    <property type="molecule type" value="Genomic_DNA"/>
</dbReference>
<comment type="cofactor">
    <cofactor evidence="8">
        <name>Mg(2+)</name>
        <dbReference type="ChEBI" id="CHEBI:18420"/>
    </cofactor>
    <text evidence="8">Binds 1 Mg(2+) ion.</text>
</comment>
<dbReference type="InterPro" id="IPR001952">
    <property type="entry name" value="Alkaline_phosphatase"/>
</dbReference>
<dbReference type="RefSeq" id="WP_188661366.1">
    <property type="nucleotide sequence ID" value="NZ_BMIH01000010.1"/>
</dbReference>
<feature type="disulfide bond" evidence="9">
    <location>
        <begin position="306"/>
        <end position="356"/>
    </location>
</feature>
<evidence type="ECO:0000256" key="7">
    <source>
        <dbReference type="PIRSR" id="PIRSR601952-1"/>
    </source>
</evidence>
<dbReference type="AlphaFoldDB" id="A0A916THA5"/>
<keyword evidence="2" id="KW-0597">Phosphoprotein</keyword>
<feature type="signal peptide" evidence="11">
    <location>
        <begin position="1"/>
        <end position="21"/>
    </location>
</feature>
<dbReference type="NCBIfam" id="NF007810">
    <property type="entry name" value="PRK10518.1"/>
    <property type="match status" value="1"/>
</dbReference>
<dbReference type="InterPro" id="IPR017850">
    <property type="entry name" value="Alkaline_phosphatase_core_sf"/>
</dbReference>
<comment type="similarity">
    <text evidence="1 10">Belongs to the alkaline phosphatase family.</text>
</comment>
<keyword evidence="3 8" id="KW-0479">Metal-binding</keyword>
<organism evidence="12 13">
    <name type="scientific">Sphingomonas metalli</name>
    <dbReference type="NCBI Taxonomy" id="1779358"/>
    <lineage>
        <taxon>Bacteria</taxon>
        <taxon>Pseudomonadati</taxon>
        <taxon>Pseudomonadota</taxon>
        <taxon>Alphaproteobacteria</taxon>
        <taxon>Sphingomonadales</taxon>
        <taxon>Sphingomonadaceae</taxon>
        <taxon>Sphingomonas</taxon>
    </lineage>
</organism>
<keyword evidence="11" id="KW-0732">Signal</keyword>
<dbReference type="Proteomes" id="UP000623067">
    <property type="component" value="Unassembled WGS sequence"/>
</dbReference>
<name>A0A916THA5_9SPHN</name>
<dbReference type="PANTHER" id="PTHR11596">
    <property type="entry name" value="ALKALINE PHOSPHATASE"/>
    <property type="match status" value="1"/>
</dbReference>
<evidence type="ECO:0000256" key="4">
    <source>
        <dbReference type="ARBA" id="ARBA00022801"/>
    </source>
</evidence>
<reference evidence="12" key="2">
    <citation type="submission" date="2020-09" db="EMBL/GenBank/DDBJ databases">
        <authorList>
            <person name="Sun Q."/>
            <person name="Zhou Y."/>
        </authorList>
    </citation>
    <scope>NUCLEOTIDE SEQUENCE</scope>
    <source>
        <strain evidence="12">CGMCC 1.15330</strain>
    </source>
</reference>
<dbReference type="Gene3D" id="3.40.720.10">
    <property type="entry name" value="Alkaline Phosphatase, subunit A"/>
    <property type="match status" value="1"/>
</dbReference>
<dbReference type="GO" id="GO:0042597">
    <property type="term" value="C:periplasmic space"/>
    <property type="evidence" value="ECO:0007669"/>
    <property type="project" value="TreeGrafter"/>
</dbReference>
<evidence type="ECO:0000256" key="5">
    <source>
        <dbReference type="ARBA" id="ARBA00022833"/>
    </source>
</evidence>
<comment type="caution">
    <text evidence="12">The sequence shown here is derived from an EMBL/GenBank/DDBJ whole genome shotgun (WGS) entry which is preliminary data.</text>
</comment>
<feature type="binding site" evidence="8">
    <location>
        <position position="390"/>
    </location>
    <ligand>
        <name>Zn(2+)</name>
        <dbReference type="ChEBI" id="CHEBI:29105"/>
        <label>2</label>
    </ligand>
</feature>
<evidence type="ECO:0000256" key="1">
    <source>
        <dbReference type="ARBA" id="ARBA00005984"/>
    </source>
</evidence>
<keyword evidence="4" id="KW-0378">Hydrolase</keyword>
<gene>
    <name evidence="12" type="ORF">GCM10011380_36480</name>
</gene>
<evidence type="ECO:0000256" key="9">
    <source>
        <dbReference type="PIRSR" id="PIRSR601952-3"/>
    </source>
</evidence>
<feature type="binding site" evidence="8">
    <location>
        <position position="71"/>
    </location>
    <ligand>
        <name>Zn(2+)</name>
        <dbReference type="ChEBI" id="CHEBI:29105"/>
        <label>2</label>
    </ligand>
</feature>
<dbReference type="GO" id="GO:0004035">
    <property type="term" value="F:alkaline phosphatase activity"/>
    <property type="evidence" value="ECO:0007669"/>
    <property type="project" value="TreeGrafter"/>
</dbReference>
<feature type="binding site" evidence="8">
    <location>
        <position position="351"/>
    </location>
    <ligand>
        <name>Zn(2+)</name>
        <dbReference type="ChEBI" id="CHEBI:29105"/>
        <label>2</label>
    </ligand>
</feature>
<feature type="binding site" evidence="8">
    <location>
        <position position="347"/>
    </location>
    <ligand>
        <name>Zn(2+)</name>
        <dbReference type="ChEBI" id="CHEBI:29105"/>
        <label>2</label>
    </ligand>
</feature>
<sequence length="472" mass="49019">MISLRLSLLAVAAVVATSAAAQQKRPDLARNAGRDLSAPGGARRINGDMTATYRGMLTDSEVRNVILLIGDGMGDSEITLARNYAEGVAGYFKGIDALPVTGQYTHYALDRQTGKPDYVTDSAAAATAWATGVKSYDGAIGVDIRGKPHPSLVAIARAAGLATGNVTTAEIEDATPAAQMAHVAFRKCYGPVATSATCPADALENGGPGSIAEQTLDTRADLVLGGGAATFDEAAKAGRWKGTTLITQAQARGYSVVRDAAALGAVTVADQKRPLLGLFASGNMPVRWEGPRATLHGNLDQPPITCQSNAARDSTMPTLAAMTRKAIGLLKGRPKGFFLQVEGASIDKQDHAANPCGQIGETIDLDEAVQEALAFARADGHTLVIVTADHAHTSQIVRNGTKAPGLTAALTTRDGSIMTISYGTAETGSQGHTGAQLRVAAFGPRAANFMGLTDQTDMFYTIRDALKLGETE</sequence>
<dbReference type="InterPro" id="IPR018299">
    <property type="entry name" value="Alkaline_phosphatase_AS"/>
</dbReference>
<feature type="binding site" evidence="8">
    <location>
        <position position="173"/>
    </location>
    <ligand>
        <name>Mg(2+)</name>
        <dbReference type="ChEBI" id="CHEBI:18420"/>
    </ligand>
</feature>
<evidence type="ECO:0000313" key="13">
    <source>
        <dbReference type="Proteomes" id="UP000623067"/>
    </source>
</evidence>
<keyword evidence="5 8" id="KW-0862">Zinc</keyword>
<dbReference type="Pfam" id="PF00245">
    <property type="entry name" value="Alk_phosphatase"/>
    <property type="match status" value="1"/>
</dbReference>
<reference evidence="12" key="1">
    <citation type="journal article" date="2014" name="Int. J. Syst. Evol. Microbiol.">
        <title>Complete genome sequence of Corynebacterium casei LMG S-19264T (=DSM 44701T), isolated from a smear-ripened cheese.</title>
        <authorList>
            <consortium name="US DOE Joint Genome Institute (JGI-PGF)"/>
            <person name="Walter F."/>
            <person name="Albersmeier A."/>
            <person name="Kalinowski J."/>
            <person name="Ruckert C."/>
        </authorList>
    </citation>
    <scope>NUCLEOTIDE SEQUENCE</scope>
    <source>
        <strain evidence="12">CGMCC 1.15330</strain>
    </source>
</reference>
<feature type="binding site" evidence="8">
    <location>
        <position position="432"/>
    </location>
    <ligand>
        <name>Zn(2+)</name>
        <dbReference type="ChEBI" id="CHEBI:29105"/>
        <label>2</label>
    </ligand>
</feature>
<dbReference type="GO" id="GO:0046872">
    <property type="term" value="F:metal ion binding"/>
    <property type="evidence" value="ECO:0007669"/>
    <property type="project" value="UniProtKB-KW"/>
</dbReference>
<feature type="binding site" evidence="8">
    <location>
        <position position="342"/>
    </location>
    <ligand>
        <name>Mg(2+)</name>
        <dbReference type="ChEBI" id="CHEBI:18420"/>
    </ligand>
</feature>
<comment type="cofactor">
    <cofactor evidence="8">
        <name>Zn(2+)</name>
        <dbReference type="ChEBI" id="CHEBI:29105"/>
    </cofactor>
    <text evidence="8">Binds 2 Zn(2+) ions.</text>
</comment>
<feature type="binding site" evidence="8">
    <location>
        <position position="389"/>
    </location>
    <ligand>
        <name>Zn(2+)</name>
        <dbReference type="ChEBI" id="CHEBI:29105"/>
        <label>2</label>
    </ligand>
</feature>
<protein>
    <submittedName>
        <fullName evidence="12">Alkaline phosphatase</fullName>
    </submittedName>
</protein>
<dbReference type="PANTHER" id="PTHR11596:SF5">
    <property type="entry name" value="ALKALINE PHOSPHATASE"/>
    <property type="match status" value="1"/>
</dbReference>
<feature type="active site" description="Phosphoserine intermediate" evidence="7">
    <location>
        <position position="122"/>
    </location>
</feature>
<dbReference type="SMART" id="SM00098">
    <property type="entry name" value="alkPPc"/>
    <property type="match status" value="1"/>
</dbReference>
<feature type="chain" id="PRO_5038046338" evidence="11">
    <location>
        <begin position="22"/>
        <end position="472"/>
    </location>
</feature>
<proteinExistence type="inferred from homology"/>
<keyword evidence="13" id="KW-1185">Reference proteome</keyword>
<evidence type="ECO:0000256" key="3">
    <source>
        <dbReference type="ARBA" id="ARBA00022723"/>
    </source>
</evidence>
<evidence type="ECO:0000313" key="12">
    <source>
        <dbReference type="EMBL" id="GGB43757.1"/>
    </source>
</evidence>
<keyword evidence="9" id="KW-1015">Disulfide bond</keyword>
<evidence type="ECO:0000256" key="8">
    <source>
        <dbReference type="PIRSR" id="PIRSR601952-2"/>
    </source>
</evidence>